<proteinExistence type="predicted"/>
<reference evidence="1" key="1">
    <citation type="submission" date="2022-04" db="EMBL/GenBank/DDBJ databases">
        <title>Jade perch genome.</title>
        <authorList>
            <person name="Chao B."/>
        </authorList>
    </citation>
    <scope>NUCLEOTIDE SEQUENCE</scope>
    <source>
        <strain evidence="1">CB-2022</strain>
    </source>
</reference>
<evidence type="ECO:0000313" key="1">
    <source>
        <dbReference type="EMBL" id="KAI3374656.1"/>
    </source>
</evidence>
<protein>
    <submittedName>
        <fullName evidence="1">Uncharacterized protein</fullName>
    </submittedName>
</protein>
<name>A0ACB8X3U9_9TELE</name>
<evidence type="ECO:0000313" key="2">
    <source>
        <dbReference type="Proteomes" id="UP000831701"/>
    </source>
</evidence>
<gene>
    <name evidence="1" type="ORF">L3Q82_021229</name>
</gene>
<organism evidence="1 2">
    <name type="scientific">Scortum barcoo</name>
    <name type="common">barcoo grunter</name>
    <dbReference type="NCBI Taxonomy" id="214431"/>
    <lineage>
        <taxon>Eukaryota</taxon>
        <taxon>Metazoa</taxon>
        <taxon>Chordata</taxon>
        <taxon>Craniata</taxon>
        <taxon>Vertebrata</taxon>
        <taxon>Euteleostomi</taxon>
        <taxon>Actinopterygii</taxon>
        <taxon>Neopterygii</taxon>
        <taxon>Teleostei</taxon>
        <taxon>Neoteleostei</taxon>
        <taxon>Acanthomorphata</taxon>
        <taxon>Eupercaria</taxon>
        <taxon>Centrarchiformes</taxon>
        <taxon>Terapontoidei</taxon>
        <taxon>Terapontidae</taxon>
        <taxon>Scortum</taxon>
    </lineage>
</organism>
<dbReference type="EMBL" id="CM041533">
    <property type="protein sequence ID" value="KAI3374656.1"/>
    <property type="molecule type" value="Genomic_DNA"/>
</dbReference>
<feature type="non-terminal residue" evidence="1">
    <location>
        <position position="1"/>
    </location>
</feature>
<comment type="caution">
    <text evidence="1">The sequence shown here is derived from an EMBL/GenBank/DDBJ whole genome shotgun (WGS) entry which is preliminary data.</text>
</comment>
<dbReference type="Proteomes" id="UP000831701">
    <property type="component" value="Chromosome 3"/>
</dbReference>
<accession>A0ACB8X3U9</accession>
<keyword evidence="2" id="KW-1185">Reference proteome</keyword>
<sequence length="236" mass="26144">QRGAGPVRSKEPQVLSRSISRPFVSPVIRVQVNMMMVMMMTVEVEVAVMMAPARTRRVTVVSSAGEGERKKRGEGKKEKRKRGRLKKVAEKCTKQRGKRGEREGNNSESSPGLVSVRIIGVIIRSGGRITVRSAGRLRAPLGGEREEAARYNAARVTSSCTPPPPPPPPPHPPLLTPPFPSSAFSDTWFATRSSLYGITFWNTSARGPSYRPHMGVFFFFYFFSLSLTHSLMDWIG</sequence>